<name>K9WH93_9CYAN</name>
<dbReference type="GO" id="GO:0003677">
    <property type="term" value="F:DNA binding"/>
    <property type="evidence" value="ECO:0007669"/>
    <property type="project" value="InterPro"/>
</dbReference>
<dbReference type="InterPro" id="IPR001387">
    <property type="entry name" value="Cro/C1-type_HTH"/>
</dbReference>
<dbReference type="OrthoDB" id="465744at2"/>
<dbReference type="RefSeq" id="WP_015183277.1">
    <property type="nucleotide sequence ID" value="NC_019738.1"/>
</dbReference>
<dbReference type="SUPFAM" id="SSF47413">
    <property type="entry name" value="lambda repressor-like DNA-binding domains"/>
    <property type="match status" value="1"/>
</dbReference>
<evidence type="ECO:0000313" key="3">
    <source>
        <dbReference type="Proteomes" id="UP000010471"/>
    </source>
</evidence>
<keyword evidence="3" id="KW-1185">Reference proteome</keyword>
<dbReference type="eggNOG" id="COG3093">
    <property type="taxonomic scope" value="Bacteria"/>
</dbReference>
<dbReference type="Proteomes" id="UP000010471">
    <property type="component" value="Chromosome"/>
</dbReference>
<dbReference type="HOGENOM" id="CLU_196739_0_0_3"/>
<dbReference type="SMART" id="SM00530">
    <property type="entry name" value="HTH_XRE"/>
    <property type="match status" value="1"/>
</dbReference>
<feature type="domain" description="HTH cro/C1-type" evidence="1">
    <location>
        <begin position="8"/>
        <end position="63"/>
    </location>
</feature>
<gene>
    <name evidence="2" type="ORF">Mic7113_3405</name>
</gene>
<organism evidence="2 3">
    <name type="scientific">Allocoleopsis franciscana PCC 7113</name>
    <dbReference type="NCBI Taxonomy" id="1173027"/>
    <lineage>
        <taxon>Bacteria</taxon>
        <taxon>Bacillati</taxon>
        <taxon>Cyanobacteriota</taxon>
        <taxon>Cyanophyceae</taxon>
        <taxon>Coleofasciculales</taxon>
        <taxon>Coleofasciculaceae</taxon>
        <taxon>Allocoleopsis</taxon>
        <taxon>Allocoleopsis franciscana</taxon>
    </lineage>
</organism>
<dbReference type="PROSITE" id="PS50943">
    <property type="entry name" value="HTH_CROC1"/>
    <property type="match status" value="1"/>
</dbReference>
<sequence length="79" mass="8724">MGKAGKALRQVLKTYGISQNQLAIAMGINPTNVSRWVSESRDPSAEAAVEIKRGLQKLDPAAAEEFVMFYMYESGEDEE</sequence>
<reference evidence="2 3" key="1">
    <citation type="submission" date="2012-06" db="EMBL/GenBank/DDBJ databases">
        <title>Finished chromosome of genome of Microcoleus sp. PCC 7113.</title>
        <authorList>
            <consortium name="US DOE Joint Genome Institute"/>
            <person name="Gugger M."/>
            <person name="Coursin T."/>
            <person name="Rippka R."/>
            <person name="Tandeau De Marsac N."/>
            <person name="Huntemann M."/>
            <person name="Wei C.-L."/>
            <person name="Han J."/>
            <person name="Detter J.C."/>
            <person name="Han C."/>
            <person name="Tapia R."/>
            <person name="Chen A."/>
            <person name="Kyrpides N."/>
            <person name="Mavromatis K."/>
            <person name="Markowitz V."/>
            <person name="Szeto E."/>
            <person name="Ivanova N."/>
            <person name="Pagani I."/>
            <person name="Pati A."/>
            <person name="Goodwin L."/>
            <person name="Nordberg H.P."/>
            <person name="Cantor M.N."/>
            <person name="Hua S.X."/>
            <person name="Woyke T."/>
            <person name="Kerfeld C.A."/>
        </authorList>
    </citation>
    <scope>NUCLEOTIDE SEQUENCE [LARGE SCALE GENOMIC DNA]</scope>
    <source>
        <strain evidence="2 3">PCC 7113</strain>
    </source>
</reference>
<protein>
    <submittedName>
        <fullName evidence="2">Helix-turn-helix protein</fullName>
    </submittedName>
</protein>
<accession>K9WH93</accession>
<dbReference type="STRING" id="1173027.Mic7113_3405"/>
<dbReference type="KEGG" id="mic:Mic7113_3405"/>
<dbReference type="Pfam" id="PF01381">
    <property type="entry name" value="HTH_3"/>
    <property type="match status" value="1"/>
</dbReference>
<dbReference type="InterPro" id="IPR010982">
    <property type="entry name" value="Lambda_DNA-bd_dom_sf"/>
</dbReference>
<evidence type="ECO:0000313" key="2">
    <source>
        <dbReference type="EMBL" id="AFZ19134.1"/>
    </source>
</evidence>
<dbReference type="EMBL" id="CP003630">
    <property type="protein sequence ID" value="AFZ19134.1"/>
    <property type="molecule type" value="Genomic_DNA"/>
</dbReference>
<dbReference type="AlphaFoldDB" id="K9WH93"/>
<dbReference type="Gene3D" id="1.10.260.40">
    <property type="entry name" value="lambda repressor-like DNA-binding domains"/>
    <property type="match status" value="1"/>
</dbReference>
<proteinExistence type="predicted"/>
<evidence type="ECO:0000259" key="1">
    <source>
        <dbReference type="PROSITE" id="PS50943"/>
    </source>
</evidence>
<dbReference type="CDD" id="cd00093">
    <property type="entry name" value="HTH_XRE"/>
    <property type="match status" value="1"/>
</dbReference>